<dbReference type="InterPro" id="IPR010033">
    <property type="entry name" value="HAD_SF_ppase_IIIC"/>
</dbReference>
<dbReference type="InterPro" id="IPR016181">
    <property type="entry name" value="Acyl_CoA_acyltransferase"/>
</dbReference>
<evidence type="ECO:0000313" key="3">
    <source>
        <dbReference type="EMBL" id="MBB4775909.1"/>
    </source>
</evidence>
<evidence type="ECO:0000256" key="1">
    <source>
        <dbReference type="SAM" id="MobiDB-lite"/>
    </source>
</evidence>
<dbReference type="NCBIfam" id="TIGR01681">
    <property type="entry name" value="HAD-SF-IIIC"/>
    <property type="match status" value="1"/>
</dbReference>
<name>A0A7W7MZD1_9ACTN</name>
<keyword evidence="5" id="KW-1185">Reference proteome</keyword>
<evidence type="ECO:0000313" key="4">
    <source>
        <dbReference type="Proteomes" id="UP000549343"/>
    </source>
</evidence>
<reference evidence="2" key="1">
    <citation type="journal article" date="2014" name="Int. J. Syst. Evol. Microbiol.">
        <title>Complete genome of a new Firmicutes species belonging to the dominant human colonic microbiota ('Ruminococcus bicirculans') reveals two chromosomes and a selective capacity to utilize plant glucans.</title>
        <authorList>
            <consortium name="NISC Comparative Sequencing Program"/>
            <person name="Wegmann U."/>
            <person name="Louis P."/>
            <person name="Goesmann A."/>
            <person name="Henrissat B."/>
            <person name="Duncan S.H."/>
            <person name="Flint H.J."/>
        </authorList>
    </citation>
    <scope>NUCLEOTIDE SEQUENCE</scope>
    <source>
        <strain evidence="2">JCM 10667</strain>
    </source>
</reference>
<evidence type="ECO:0000313" key="5">
    <source>
        <dbReference type="Proteomes" id="UP001501427"/>
    </source>
</evidence>
<comment type="caution">
    <text evidence="3">The sequence shown here is derived from an EMBL/GenBank/DDBJ whole genome shotgun (WGS) entry which is preliminary data.</text>
</comment>
<feature type="compositionally biased region" description="Basic and acidic residues" evidence="1">
    <location>
        <begin position="1"/>
        <end position="12"/>
    </location>
</feature>
<proteinExistence type="predicted"/>
<dbReference type="InterPro" id="IPR036412">
    <property type="entry name" value="HAD-like_sf"/>
</dbReference>
<dbReference type="EMBL" id="JACHMV010000001">
    <property type="protein sequence ID" value="MBB4775909.1"/>
    <property type="molecule type" value="Genomic_DNA"/>
</dbReference>
<feature type="region of interest" description="Disordered" evidence="1">
    <location>
        <begin position="1"/>
        <end position="30"/>
    </location>
</feature>
<dbReference type="Proteomes" id="UP000549343">
    <property type="component" value="Unassembled WGS sequence"/>
</dbReference>
<dbReference type="RefSeq" id="WP_221480764.1">
    <property type="nucleotide sequence ID" value="NZ_BAAAHD010000032.1"/>
</dbReference>
<protein>
    <submittedName>
        <fullName evidence="3">FkbH-like protein</fullName>
    </submittedName>
    <submittedName>
        <fullName evidence="2">HAD-IIIC family phosphatase</fullName>
    </submittedName>
</protein>
<dbReference type="InterPro" id="IPR023214">
    <property type="entry name" value="HAD_sf"/>
</dbReference>
<reference evidence="2" key="4">
    <citation type="submission" date="2023-12" db="EMBL/GenBank/DDBJ databases">
        <authorList>
            <person name="Sun Q."/>
            <person name="Inoue M."/>
        </authorList>
    </citation>
    <scope>NUCLEOTIDE SEQUENCE</scope>
    <source>
        <strain evidence="2">JCM 10667</strain>
    </source>
</reference>
<gene>
    <name evidence="3" type="ORF">F4557_004327</name>
    <name evidence="2" type="ORF">GCM10009546_36620</name>
</gene>
<dbReference type="SUPFAM" id="SSF55729">
    <property type="entry name" value="Acyl-CoA N-acyltransferases (Nat)"/>
    <property type="match status" value="1"/>
</dbReference>
<dbReference type="Proteomes" id="UP001501427">
    <property type="component" value="Unassembled WGS sequence"/>
</dbReference>
<reference evidence="5" key="2">
    <citation type="journal article" date="2019" name="Int. J. Syst. Evol. Microbiol.">
        <title>The Global Catalogue of Microorganisms (GCM) 10K type strain sequencing project: providing services to taxonomists for standard genome sequencing and annotation.</title>
        <authorList>
            <consortium name="The Broad Institute Genomics Platform"/>
            <consortium name="The Broad Institute Genome Sequencing Center for Infectious Disease"/>
            <person name="Wu L."/>
            <person name="Ma J."/>
        </authorList>
    </citation>
    <scope>NUCLEOTIDE SEQUENCE [LARGE SCALE GENOMIC DNA]</scope>
    <source>
        <strain evidence="5">JCM 10667</strain>
    </source>
</reference>
<dbReference type="InterPro" id="IPR036514">
    <property type="entry name" value="SGNH_hydro_sf"/>
</dbReference>
<dbReference type="SUPFAM" id="SSF56784">
    <property type="entry name" value="HAD-like"/>
    <property type="match status" value="1"/>
</dbReference>
<organism evidence="3 4">
    <name type="scientific">Actinomadura livida</name>
    <dbReference type="NCBI Taxonomy" id="79909"/>
    <lineage>
        <taxon>Bacteria</taxon>
        <taxon>Bacillati</taxon>
        <taxon>Actinomycetota</taxon>
        <taxon>Actinomycetes</taxon>
        <taxon>Streptosporangiales</taxon>
        <taxon>Thermomonosporaceae</taxon>
        <taxon>Actinomadura</taxon>
    </lineage>
</organism>
<dbReference type="Gene3D" id="3.40.50.1000">
    <property type="entry name" value="HAD superfamily/HAD-like"/>
    <property type="match status" value="1"/>
</dbReference>
<evidence type="ECO:0000313" key="2">
    <source>
        <dbReference type="EMBL" id="GAA0570547.1"/>
    </source>
</evidence>
<accession>A0A7W7MZD1</accession>
<dbReference type="AlphaFoldDB" id="A0A7W7MZD1"/>
<reference evidence="3 4" key="3">
    <citation type="submission" date="2020-08" db="EMBL/GenBank/DDBJ databases">
        <title>Sequencing the genomes of 1000 actinobacteria strains.</title>
        <authorList>
            <person name="Klenk H.-P."/>
        </authorList>
    </citation>
    <scope>NUCLEOTIDE SEQUENCE [LARGE SCALE GENOMIC DNA]</scope>
    <source>
        <strain evidence="3 4">DSM 44772</strain>
    </source>
</reference>
<dbReference type="Gene3D" id="3.40.50.1110">
    <property type="entry name" value="SGNH hydrolase"/>
    <property type="match status" value="1"/>
</dbReference>
<dbReference type="Gene3D" id="3.40.630.30">
    <property type="match status" value="1"/>
</dbReference>
<dbReference type="NCBIfam" id="TIGR01686">
    <property type="entry name" value="FkbH"/>
    <property type="match status" value="1"/>
</dbReference>
<dbReference type="EMBL" id="BAAAHD010000032">
    <property type="protein sequence ID" value="GAA0570547.1"/>
    <property type="molecule type" value="Genomic_DNA"/>
</dbReference>
<sequence>MTGTSRTERGEAAGEEAGVGEPAPRDGVPPADALLALHRSGTLAARYPEAQRLVAELDGRELVRAGNLLARLDADETAGLHPGIPAARVAITGHGTLPDLLPALTAQLARHGILLRPFTGRFDGYVLELGDPGSDLYAAEPDLVLCVLDPAVVFDEVAVPWRPADVERAGLEKIGLLKGLATAFEANCRGTLVLNTLPLLRRYTAQLVDHRSRARLGALWRELNARLLHLCEEHERVVVLDLDPLAAEASPASDPRMSVYAKAHLSPDLLAAYAREAGHLVRHLTGRTRKCLVLDLDNTLWGGVLGDDGVDGIEVGEGHRGEAFREFQRVVKQVGSQGVLLAVASKNDVEPVRKVLREHPGMVLREDDFVHVVANWRPKPENVAELARELNLGTHSLVFADDSAFERWLVRSEHPDVAVVGLDADPALHAERLLADGWFDVRETTAEDRVRKTRYRDERARRDFLHTFDSIEEYLRELDVRVVLAEATGEDAARVSQLTMRTNQFNTVTHRLGVPEVRDLLKDARTRILTIRSRDRFGDNGTVGALFTRWADDAVRIDGFLLSCRVFGRGIEQACLAAVLRHARAGAARAVYGAYLPTPRNGGVAELYPRHGFARAAAPPGGPPGPDGSEGVAWFRHDLAEIFTPPDHVHLTDELGGNAP</sequence>
<dbReference type="InterPro" id="IPR010037">
    <property type="entry name" value="FkbH_domain"/>
</dbReference>